<evidence type="ECO:0000259" key="7">
    <source>
        <dbReference type="Pfam" id="PF08281"/>
    </source>
</evidence>
<dbReference type="Gene3D" id="1.10.10.10">
    <property type="entry name" value="Winged helix-like DNA-binding domain superfamily/Winged helix DNA-binding domain"/>
    <property type="match status" value="1"/>
</dbReference>
<dbReference type="Pfam" id="PF04542">
    <property type="entry name" value="Sigma70_r2"/>
    <property type="match status" value="1"/>
</dbReference>
<dbReference type="NCBIfam" id="TIGR02937">
    <property type="entry name" value="sigma70-ECF"/>
    <property type="match status" value="1"/>
</dbReference>
<dbReference type="PANTHER" id="PTHR43133">
    <property type="entry name" value="RNA POLYMERASE ECF-TYPE SIGMA FACTO"/>
    <property type="match status" value="1"/>
</dbReference>
<dbReference type="SUPFAM" id="SSF88946">
    <property type="entry name" value="Sigma2 domain of RNA polymerase sigma factors"/>
    <property type="match status" value="1"/>
</dbReference>
<dbReference type="RefSeq" id="WP_284921558.1">
    <property type="nucleotide sequence ID" value="NZ_CP126980.1"/>
</dbReference>
<accession>A0ABY8WRJ5</accession>
<dbReference type="InterPro" id="IPR014284">
    <property type="entry name" value="RNA_pol_sigma-70_dom"/>
</dbReference>
<dbReference type="InterPro" id="IPR036388">
    <property type="entry name" value="WH-like_DNA-bd_sf"/>
</dbReference>
<evidence type="ECO:0000313" key="8">
    <source>
        <dbReference type="EMBL" id="WIN00088.1"/>
    </source>
</evidence>
<dbReference type="EMBL" id="CP126980">
    <property type="protein sequence ID" value="WIN00088.1"/>
    <property type="molecule type" value="Genomic_DNA"/>
</dbReference>
<dbReference type="InterPro" id="IPR013324">
    <property type="entry name" value="RNA_pol_sigma_r3/r4-like"/>
</dbReference>
<name>A0ABY8WRJ5_9ACTN</name>
<keyword evidence="4" id="KW-0804">Transcription</keyword>
<dbReference type="InterPro" id="IPR007627">
    <property type="entry name" value="RNA_pol_sigma70_r2"/>
</dbReference>
<dbReference type="InterPro" id="IPR039425">
    <property type="entry name" value="RNA_pol_sigma-70-like"/>
</dbReference>
<reference evidence="8 9" key="1">
    <citation type="submission" date="2023-06" db="EMBL/GenBank/DDBJ databases">
        <authorList>
            <person name="Yushchuk O."/>
            <person name="Binda E."/>
            <person name="Ruckert-Reed C."/>
            <person name="Fedorenko V."/>
            <person name="Kalinowski J."/>
            <person name="Marinelli F."/>
        </authorList>
    </citation>
    <scope>NUCLEOTIDE SEQUENCE [LARGE SCALE GENOMIC DNA]</scope>
    <source>
        <strain evidence="8 9">NRRL 3884</strain>
    </source>
</reference>
<dbReference type="InterPro" id="IPR013325">
    <property type="entry name" value="RNA_pol_sigma_r2"/>
</dbReference>
<proteinExistence type="inferred from homology"/>
<evidence type="ECO:0000256" key="4">
    <source>
        <dbReference type="ARBA" id="ARBA00023163"/>
    </source>
</evidence>
<keyword evidence="9" id="KW-1185">Reference proteome</keyword>
<evidence type="ECO:0000256" key="3">
    <source>
        <dbReference type="ARBA" id="ARBA00023082"/>
    </source>
</evidence>
<feature type="domain" description="RNA polymerase sigma-70 region 2" evidence="6">
    <location>
        <begin position="2"/>
        <end position="59"/>
    </location>
</feature>
<evidence type="ECO:0000256" key="2">
    <source>
        <dbReference type="ARBA" id="ARBA00023015"/>
    </source>
</evidence>
<dbReference type="PANTHER" id="PTHR43133:SF64">
    <property type="entry name" value="ECF SIGMA FACTOR"/>
    <property type="match status" value="1"/>
</dbReference>
<keyword evidence="3" id="KW-0731">Sigma factor</keyword>
<feature type="region of interest" description="Disordered" evidence="5">
    <location>
        <begin position="148"/>
        <end position="172"/>
    </location>
</feature>
<gene>
    <name evidence="8" type="ORF">ACTOB_003769</name>
</gene>
<sequence length="172" mass="19272">MLWRTAFGILQDRQKAEDAVQDTVVAMARHLRRYKRPPDSWRAWLTTVVTRRALNIRYRRLTFWGCDLDAVPVGNDPTFEAVYGREQRERIFAIAGDLLSKRDRAVLVLRADGFGNAEIAAAMKTTPKDVSNRYCRALAVLRRAMAAPDAAGPGLPRPTTTKGAKNHVRPGA</sequence>
<keyword evidence="2" id="KW-0805">Transcription regulation</keyword>
<evidence type="ECO:0000313" key="9">
    <source>
        <dbReference type="Proteomes" id="UP001240150"/>
    </source>
</evidence>
<feature type="domain" description="RNA polymerase sigma factor 70 region 4 type 2" evidence="7">
    <location>
        <begin position="99"/>
        <end position="139"/>
    </location>
</feature>
<comment type="similarity">
    <text evidence="1">Belongs to the sigma-70 factor family. ECF subfamily.</text>
</comment>
<dbReference type="Proteomes" id="UP001240150">
    <property type="component" value="Chromosome"/>
</dbReference>
<evidence type="ECO:0000259" key="6">
    <source>
        <dbReference type="Pfam" id="PF04542"/>
    </source>
</evidence>
<protein>
    <submittedName>
        <fullName evidence="8">Sigma-70 family RNA polymerase sigma factor</fullName>
    </submittedName>
</protein>
<dbReference type="SUPFAM" id="SSF88659">
    <property type="entry name" value="Sigma3 and sigma4 domains of RNA polymerase sigma factors"/>
    <property type="match status" value="1"/>
</dbReference>
<dbReference type="Gene3D" id="1.10.1740.10">
    <property type="match status" value="1"/>
</dbReference>
<dbReference type="InterPro" id="IPR013249">
    <property type="entry name" value="RNA_pol_sigma70_r4_t2"/>
</dbReference>
<evidence type="ECO:0000256" key="5">
    <source>
        <dbReference type="SAM" id="MobiDB-lite"/>
    </source>
</evidence>
<organism evidence="8 9">
    <name type="scientific">Actinoplanes oblitus</name>
    <dbReference type="NCBI Taxonomy" id="3040509"/>
    <lineage>
        <taxon>Bacteria</taxon>
        <taxon>Bacillati</taxon>
        <taxon>Actinomycetota</taxon>
        <taxon>Actinomycetes</taxon>
        <taxon>Micromonosporales</taxon>
        <taxon>Micromonosporaceae</taxon>
        <taxon>Actinoplanes</taxon>
    </lineage>
</organism>
<evidence type="ECO:0000256" key="1">
    <source>
        <dbReference type="ARBA" id="ARBA00010641"/>
    </source>
</evidence>
<dbReference type="Pfam" id="PF08281">
    <property type="entry name" value="Sigma70_r4_2"/>
    <property type="match status" value="1"/>
</dbReference>